<dbReference type="Pfam" id="PF20684">
    <property type="entry name" value="Fung_rhodopsin"/>
    <property type="match status" value="1"/>
</dbReference>
<name>A0A6A5YZV7_9PLEO</name>
<dbReference type="Proteomes" id="UP000799770">
    <property type="component" value="Unassembled WGS sequence"/>
</dbReference>
<feature type="transmembrane region" description="Helical" evidence="2">
    <location>
        <begin position="98"/>
        <end position="119"/>
    </location>
</feature>
<organism evidence="4 5">
    <name type="scientific">Lophiotrema nucula</name>
    <dbReference type="NCBI Taxonomy" id="690887"/>
    <lineage>
        <taxon>Eukaryota</taxon>
        <taxon>Fungi</taxon>
        <taxon>Dikarya</taxon>
        <taxon>Ascomycota</taxon>
        <taxon>Pezizomycotina</taxon>
        <taxon>Dothideomycetes</taxon>
        <taxon>Pleosporomycetidae</taxon>
        <taxon>Pleosporales</taxon>
        <taxon>Lophiotremataceae</taxon>
        <taxon>Lophiotrema</taxon>
    </lineage>
</organism>
<evidence type="ECO:0000313" key="5">
    <source>
        <dbReference type="Proteomes" id="UP000799770"/>
    </source>
</evidence>
<keyword evidence="2" id="KW-0812">Transmembrane</keyword>
<dbReference type="InterPro" id="IPR049326">
    <property type="entry name" value="Rhodopsin_dom_fungi"/>
</dbReference>
<keyword evidence="2" id="KW-1133">Transmembrane helix</keyword>
<dbReference type="PANTHER" id="PTHR39614:SF2">
    <property type="entry name" value="INTEGRAL MEMBRANE PROTEIN"/>
    <property type="match status" value="1"/>
</dbReference>
<feature type="transmembrane region" description="Helical" evidence="2">
    <location>
        <begin position="54"/>
        <end position="74"/>
    </location>
</feature>
<evidence type="ECO:0000256" key="1">
    <source>
        <dbReference type="SAM" id="MobiDB-lite"/>
    </source>
</evidence>
<gene>
    <name evidence="4" type="ORF">BDV96DRAFT_580187</name>
</gene>
<feature type="transmembrane region" description="Helical" evidence="2">
    <location>
        <begin position="208"/>
        <end position="229"/>
    </location>
</feature>
<feature type="domain" description="Rhodopsin" evidence="3">
    <location>
        <begin position="38"/>
        <end position="270"/>
    </location>
</feature>
<feature type="region of interest" description="Disordered" evidence="1">
    <location>
        <begin position="362"/>
        <end position="418"/>
    </location>
</feature>
<proteinExistence type="predicted"/>
<keyword evidence="5" id="KW-1185">Reference proteome</keyword>
<feature type="transmembrane region" description="Helical" evidence="2">
    <location>
        <begin position="176"/>
        <end position="196"/>
    </location>
</feature>
<dbReference type="PANTHER" id="PTHR39614">
    <property type="entry name" value="INTEGRAL MEMBRANE PROTEIN"/>
    <property type="match status" value="1"/>
</dbReference>
<dbReference type="AlphaFoldDB" id="A0A6A5YZV7"/>
<evidence type="ECO:0000313" key="4">
    <source>
        <dbReference type="EMBL" id="KAF2112670.1"/>
    </source>
</evidence>
<accession>A0A6A5YZV7</accession>
<keyword evidence="2" id="KW-0472">Membrane</keyword>
<feature type="compositionally biased region" description="Basic and acidic residues" evidence="1">
    <location>
        <begin position="380"/>
        <end position="402"/>
    </location>
</feature>
<protein>
    <recommendedName>
        <fullName evidence="3">Rhodopsin domain-containing protein</fullName>
    </recommendedName>
</protein>
<sequence length="418" mass="46056">MSTDVIPPPYVITTDDKRGLVVVITATTLSFVWTCSLIRIWMRWKTREWKSDDYLLAAATLMDTIQSGLVFHIVNEGLGRSEESSSDVDLNLIGKDDFASQILYILTLLLSKSAVIFLYTRLSPRRDHHIASWATLAVSAAWALMSIILIATPCNPLKFWIDGPDRCPDIYTKWKAIGALDIITEFAIFLISVYLVAKLNMKTKSKVVVVAAFSARLPVIAASAVRLVYLRTFLTSSDRKLDAAFYVVCTQWQLGYAIMSTTITGLGPFLRPFGSSFVSSYRRSSFSNSKGLAESGNVSGQHDLAVNSYPMSPLSGQHTAVITKKKSISGISGSTEGSITGGSSHVGILPPLHLRPDMTNMKRDTAVSGGESDEQQSFERMSDESRRMMITKKTELRVETDRASNVSRHGGSYGVERL</sequence>
<feature type="transmembrane region" description="Helical" evidence="2">
    <location>
        <begin position="20"/>
        <end position="42"/>
    </location>
</feature>
<reference evidence="4" key="1">
    <citation type="journal article" date="2020" name="Stud. Mycol.">
        <title>101 Dothideomycetes genomes: a test case for predicting lifestyles and emergence of pathogens.</title>
        <authorList>
            <person name="Haridas S."/>
            <person name="Albert R."/>
            <person name="Binder M."/>
            <person name="Bloem J."/>
            <person name="Labutti K."/>
            <person name="Salamov A."/>
            <person name="Andreopoulos B."/>
            <person name="Baker S."/>
            <person name="Barry K."/>
            <person name="Bills G."/>
            <person name="Bluhm B."/>
            <person name="Cannon C."/>
            <person name="Castanera R."/>
            <person name="Culley D."/>
            <person name="Daum C."/>
            <person name="Ezra D."/>
            <person name="Gonzalez J."/>
            <person name="Henrissat B."/>
            <person name="Kuo A."/>
            <person name="Liang C."/>
            <person name="Lipzen A."/>
            <person name="Lutzoni F."/>
            <person name="Magnuson J."/>
            <person name="Mondo S."/>
            <person name="Nolan M."/>
            <person name="Ohm R."/>
            <person name="Pangilinan J."/>
            <person name="Park H.-J."/>
            <person name="Ramirez L."/>
            <person name="Alfaro M."/>
            <person name="Sun H."/>
            <person name="Tritt A."/>
            <person name="Yoshinaga Y."/>
            <person name="Zwiers L.-H."/>
            <person name="Turgeon B."/>
            <person name="Goodwin S."/>
            <person name="Spatafora J."/>
            <person name="Crous P."/>
            <person name="Grigoriev I."/>
        </authorList>
    </citation>
    <scope>NUCLEOTIDE SEQUENCE</scope>
    <source>
        <strain evidence="4">CBS 627.86</strain>
    </source>
</reference>
<dbReference type="OrthoDB" id="3918601at2759"/>
<feature type="transmembrane region" description="Helical" evidence="2">
    <location>
        <begin position="131"/>
        <end position="151"/>
    </location>
</feature>
<dbReference type="EMBL" id="ML977330">
    <property type="protein sequence ID" value="KAF2112670.1"/>
    <property type="molecule type" value="Genomic_DNA"/>
</dbReference>
<evidence type="ECO:0000259" key="3">
    <source>
        <dbReference type="Pfam" id="PF20684"/>
    </source>
</evidence>
<evidence type="ECO:0000256" key="2">
    <source>
        <dbReference type="SAM" id="Phobius"/>
    </source>
</evidence>